<dbReference type="GO" id="GO:0000160">
    <property type="term" value="P:phosphorelay signal transduction system"/>
    <property type="evidence" value="ECO:0007669"/>
    <property type="project" value="UniProtKB-KW"/>
</dbReference>
<dbReference type="Gene3D" id="3.30.450.20">
    <property type="entry name" value="PAS domain"/>
    <property type="match status" value="1"/>
</dbReference>
<dbReference type="GO" id="GO:0004673">
    <property type="term" value="F:protein histidine kinase activity"/>
    <property type="evidence" value="ECO:0007669"/>
    <property type="project" value="UniProtKB-EC"/>
</dbReference>
<dbReference type="Gene3D" id="3.30.565.10">
    <property type="entry name" value="Histidine kinase-like ATPase, C-terminal domain"/>
    <property type="match status" value="1"/>
</dbReference>
<dbReference type="InterPro" id="IPR005467">
    <property type="entry name" value="His_kinase_dom"/>
</dbReference>
<dbReference type="AlphaFoldDB" id="A0A1M5RJF9"/>
<dbReference type="Pfam" id="PF02518">
    <property type="entry name" value="HATPase_c"/>
    <property type="match status" value="1"/>
</dbReference>
<gene>
    <name evidence="8" type="ORF">SAMN05443636_2220</name>
</gene>
<feature type="region of interest" description="Disordered" evidence="6">
    <location>
        <begin position="130"/>
        <end position="171"/>
    </location>
</feature>
<dbReference type="InterPro" id="IPR004358">
    <property type="entry name" value="Sig_transdc_His_kin-like_C"/>
</dbReference>
<reference evidence="8 9" key="1">
    <citation type="submission" date="2016-11" db="EMBL/GenBank/DDBJ databases">
        <authorList>
            <person name="Jaros S."/>
            <person name="Januszkiewicz K."/>
            <person name="Wedrychowicz H."/>
        </authorList>
    </citation>
    <scope>NUCLEOTIDE SEQUENCE [LARGE SCALE GENOMIC DNA]</scope>
    <source>
        <strain evidence="8 9">DSM 9297</strain>
    </source>
</reference>
<protein>
    <recommendedName>
        <fullName evidence="2">histidine kinase</fullName>
        <ecNumber evidence="2">2.7.13.3</ecNumber>
    </recommendedName>
</protein>
<dbReference type="SUPFAM" id="SSF55785">
    <property type="entry name" value="PYP-like sensor domain (PAS domain)"/>
    <property type="match status" value="1"/>
</dbReference>
<dbReference type="InterPro" id="IPR003594">
    <property type="entry name" value="HATPase_dom"/>
</dbReference>
<keyword evidence="4" id="KW-0418">Kinase</keyword>
<keyword evidence="5" id="KW-0902">Two-component regulatory system</keyword>
<dbReference type="OrthoDB" id="384671at2157"/>
<evidence type="ECO:0000259" key="7">
    <source>
        <dbReference type="PROSITE" id="PS50109"/>
    </source>
</evidence>
<feature type="region of interest" description="Disordered" evidence="6">
    <location>
        <begin position="424"/>
        <end position="449"/>
    </location>
</feature>
<dbReference type="InterPro" id="IPR000014">
    <property type="entry name" value="PAS"/>
</dbReference>
<proteinExistence type="predicted"/>
<dbReference type="PROSITE" id="PS50109">
    <property type="entry name" value="HIS_KIN"/>
    <property type="match status" value="1"/>
</dbReference>
<dbReference type="InterPro" id="IPR013656">
    <property type="entry name" value="PAS_4"/>
</dbReference>
<dbReference type="EC" id="2.7.13.3" evidence="2"/>
<dbReference type="EMBL" id="FQWV01000005">
    <property type="protein sequence ID" value="SHH26415.1"/>
    <property type="molecule type" value="Genomic_DNA"/>
</dbReference>
<dbReference type="InterPro" id="IPR050736">
    <property type="entry name" value="Sensor_HK_Regulatory"/>
</dbReference>
<evidence type="ECO:0000256" key="6">
    <source>
        <dbReference type="SAM" id="MobiDB-lite"/>
    </source>
</evidence>
<dbReference type="InterPro" id="IPR035965">
    <property type="entry name" value="PAS-like_dom_sf"/>
</dbReference>
<keyword evidence="9" id="KW-1185">Reference proteome</keyword>
<dbReference type="PANTHER" id="PTHR43711">
    <property type="entry name" value="TWO-COMPONENT HISTIDINE KINASE"/>
    <property type="match status" value="1"/>
</dbReference>
<evidence type="ECO:0000313" key="9">
    <source>
        <dbReference type="Proteomes" id="UP000184357"/>
    </source>
</evidence>
<dbReference type="InterPro" id="IPR036890">
    <property type="entry name" value="HATPase_C_sf"/>
</dbReference>
<dbReference type="PANTHER" id="PTHR43711:SF1">
    <property type="entry name" value="HISTIDINE KINASE 1"/>
    <property type="match status" value="1"/>
</dbReference>
<evidence type="ECO:0000256" key="3">
    <source>
        <dbReference type="ARBA" id="ARBA00022679"/>
    </source>
</evidence>
<dbReference type="CDD" id="cd00130">
    <property type="entry name" value="PAS"/>
    <property type="match status" value="1"/>
</dbReference>
<evidence type="ECO:0000256" key="2">
    <source>
        <dbReference type="ARBA" id="ARBA00012438"/>
    </source>
</evidence>
<feature type="compositionally biased region" description="Basic and acidic residues" evidence="6">
    <location>
        <begin position="141"/>
        <end position="150"/>
    </location>
</feature>
<dbReference type="Proteomes" id="UP000184357">
    <property type="component" value="Unassembled WGS sequence"/>
</dbReference>
<evidence type="ECO:0000256" key="1">
    <source>
        <dbReference type="ARBA" id="ARBA00000085"/>
    </source>
</evidence>
<evidence type="ECO:0000313" key="8">
    <source>
        <dbReference type="EMBL" id="SHH26415.1"/>
    </source>
</evidence>
<keyword evidence="3" id="KW-0808">Transferase</keyword>
<dbReference type="Gene3D" id="1.10.287.130">
    <property type="match status" value="1"/>
</dbReference>
<organism evidence="8 9">
    <name type="scientific">Halobaculum gomorrense</name>
    <dbReference type="NCBI Taxonomy" id="43928"/>
    <lineage>
        <taxon>Archaea</taxon>
        <taxon>Methanobacteriati</taxon>
        <taxon>Methanobacteriota</taxon>
        <taxon>Stenosarchaea group</taxon>
        <taxon>Halobacteria</taxon>
        <taxon>Halobacteriales</taxon>
        <taxon>Haloferacaceae</taxon>
        <taxon>Halobaculum</taxon>
    </lineage>
</organism>
<dbReference type="RefSeq" id="WP_073309478.1">
    <property type="nucleotide sequence ID" value="NZ_FQWV01000005.1"/>
</dbReference>
<dbReference type="PRINTS" id="PR00344">
    <property type="entry name" value="BCTRLSENSOR"/>
</dbReference>
<sequence>MTVRRRHVLYIGRGETERGRSTRELHATLDAATVSTEADVATAVEHRPNGRAVDCVVLGAGVTDPEALAPLAELGAERGPVPAVTLADSGIEAAARDSTGVAVAATVGTEESDPYETLASRVRAVLERSDCAEPAAASGHPGDRTRDDRPGGVPTGGGVPSTDRGTPDGTLSRCRLLVDRSDDPMAVVDDGRYRLVNDACVDLIGRPREQILGATDDELFPEPIAAELTRHAEQADEHGEPREHRIELEVDGDSRIMDIVHLPAEQSAVGSGTTGRIASDVTEQVERERLLREERDRLESLASAVAHDARNAIQLITGRTTLAKESLPVGADESRSHLDSLGVGIDRLDDLVTSLESLRGVNDPVADPVPVSVDEAARDAWEALAAPAGRLCVRGDPVVLGDPARIRTLLENLLKNSIEHGIPNREATPGSGGRLAVADATAGDTDPRSCAGAEAQITVTVDDLDDGRGFSVSDDGAGISETERERVLEFGYSSDGGTGLGLGVVAGIADAHGWTVEIDESAEGGARFDIREETLDSFVS</sequence>
<name>A0A1M5RJF9_9EURY</name>
<evidence type="ECO:0000256" key="5">
    <source>
        <dbReference type="ARBA" id="ARBA00023012"/>
    </source>
</evidence>
<dbReference type="SMART" id="SM00387">
    <property type="entry name" value="HATPase_c"/>
    <property type="match status" value="1"/>
</dbReference>
<dbReference type="SUPFAM" id="SSF55874">
    <property type="entry name" value="ATPase domain of HSP90 chaperone/DNA topoisomerase II/histidine kinase"/>
    <property type="match status" value="1"/>
</dbReference>
<dbReference type="NCBIfam" id="TIGR00229">
    <property type="entry name" value="sensory_box"/>
    <property type="match status" value="1"/>
</dbReference>
<feature type="domain" description="Histidine kinase" evidence="7">
    <location>
        <begin position="304"/>
        <end position="536"/>
    </location>
</feature>
<evidence type="ECO:0000256" key="4">
    <source>
        <dbReference type="ARBA" id="ARBA00022777"/>
    </source>
</evidence>
<dbReference type="Pfam" id="PF08448">
    <property type="entry name" value="PAS_4"/>
    <property type="match status" value="1"/>
</dbReference>
<accession>A0A1M5RJF9</accession>
<dbReference type="STRING" id="43928.SAMN05443636_2220"/>
<comment type="catalytic activity">
    <reaction evidence="1">
        <text>ATP + protein L-histidine = ADP + protein N-phospho-L-histidine.</text>
        <dbReference type="EC" id="2.7.13.3"/>
    </reaction>
</comment>
<dbReference type="SMART" id="SM00091">
    <property type="entry name" value="PAS"/>
    <property type="match status" value="1"/>
</dbReference>